<feature type="compositionally biased region" description="Polar residues" evidence="1">
    <location>
        <begin position="502"/>
        <end position="516"/>
    </location>
</feature>
<evidence type="ECO:0008006" key="4">
    <source>
        <dbReference type="Google" id="ProtNLM"/>
    </source>
</evidence>
<proteinExistence type="predicted"/>
<gene>
    <name evidence="2" type="ORF">AKJ09_04738</name>
</gene>
<evidence type="ECO:0000313" key="3">
    <source>
        <dbReference type="Proteomes" id="UP000064967"/>
    </source>
</evidence>
<dbReference type="AlphaFoldDB" id="A0A0K1PY51"/>
<reference evidence="2 3" key="1">
    <citation type="submission" date="2015-08" db="EMBL/GenBank/DDBJ databases">
        <authorList>
            <person name="Babu N.S."/>
            <person name="Beckwith C.J."/>
            <person name="Beseler K.G."/>
            <person name="Brison A."/>
            <person name="Carone J.V."/>
            <person name="Caskin T.P."/>
            <person name="Diamond M."/>
            <person name="Durham M.E."/>
            <person name="Foxe J.M."/>
            <person name="Go M."/>
            <person name="Henderson B.A."/>
            <person name="Jones I.B."/>
            <person name="McGettigan J.A."/>
            <person name="Micheletti S.J."/>
            <person name="Nasrallah M.E."/>
            <person name="Ortiz D."/>
            <person name="Piller C.R."/>
            <person name="Privatt S.R."/>
            <person name="Schneider S.L."/>
            <person name="Sharp S."/>
            <person name="Smith T.C."/>
            <person name="Stanton J.D."/>
            <person name="Ullery H.E."/>
            <person name="Wilson R.J."/>
            <person name="Serrano M.G."/>
            <person name="Buck G."/>
            <person name="Lee V."/>
            <person name="Wang Y."/>
            <person name="Carvalho R."/>
            <person name="Voegtly L."/>
            <person name="Shi R."/>
            <person name="Duckworth R."/>
            <person name="Johnson A."/>
            <person name="Loviza R."/>
            <person name="Walstead R."/>
            <person name="Shah Z."/>
            <person name="Kiflezghi M."/>
            <person name="Wade K."/>
            <person name="Ball S.L."/>
            <person name="Bradley K.W."/>
            <person name="Asai D.J."/>
            <person name="Bowman C.A."/>
            <person name="Russell D.A."/>
            <person name="Pope W.H."/>
            <person name="Jacobs-Sera D."/>
            <person name="Hendrix R.W."/>
            <person name="Hatfull G.F."/>
        </authorList>
    </citation>
    <scope>NUCLEOTIDE SEQUENCE [LARGE SCALE GENOMIC DNA]</scope>
    <source>
        <strain evidence="2 3">DSM 27648</strain>
    </source>
</reference>
<dbReference type="EMBL" id="CP012333">
    <property type="protein sequence ID" value="AKU98074.1"/>
    <property type="molecule type" value="Genomic_DNA"/>
</dbReference>
<name>A0A0K1PY51_9BACT</name>
<sequence length="528" mass="55728">MSTPGRRTLAALFCGIVFGLLVLLTTGAAHAQGNYRSSPMGGRTTLLGGTGVVYGMDGASAIINPATALRIDPGRLAFSVNFYAAQFTTAPHWYQPGPIDTQKFGSLQVGGTSMSDVRLTSLPSSLCLFFRVGRIHWFKKATENDPRFRDARLGLCAATTQTESFYYSNEGYQQTSSQGVVTRQSQAFAQTFSRFQFGPTYSMWLVPGLTIGASIHASISNQWSSLTAIAHSEQGILGTPINSMFQSSSHGTSWQLHAIAGATYTFGRQSVGLAVEAPSLHLFGTGGASLYTQSDAGGNQSSVMTGQGGFNARTPLRVTLGTGIARKWGTAELDVSWFSPMSPAYDAVIDGNRVDTVGNTSVSSSQSFELSQRARGVVNVGVGAEVFLRPQISLLGGLSTDISAVPKGELSGTLVNYYPARTNRVAASFGVGSYRGDGALLLGLELSYGWGDRLAVNSYQAPPTIATAGQNSLGVLFVIAGGTSFRAISRAVQDVTRILTKPNDQQNEPTPENSSPAIEAPPKKGAPP</sequence>
<dbReference type="Gene3D" id="2.40.160.60">
    <property type="entry name" value="Outer membrane protein transport protein (OMPP1/FadL/TodX)"/>
    <property type="match status" value="1"/>
</dbReference>
<accession>A0A0K1PY51</accession>
<feature type="region of interest" description="Disordered" evidence="1">
    <location>
        <begin position="500"/>
        <end position="528"/>
    </location>
</feature>
<protein>
    <recommendedName>
        <fullName evidence="4">Long-chain fatty acid transport protein</fullName>
    </recommendedName>
</protein>
<organism evidence="2 3">
    <name type="scientific">Labilithrix luteola</name>
    <dbReference type="NCBI Taxonomy" id="1391654"/>
    <lineage>
        <taxon>Bacteria</taxon>
        <taxon>Pseudomonadati</taxon>
        <taxon>Myxococcota</taxon>
        <taxon>Polyangia</taxon>
        <taxon>Polyangiales</taxon>
        <taxon>Labilitrichaceae</taxon>
        <taxon>Labilithrix</taxon>
    </lineage>
</organism>
<evidence type="ECO:0000313" key="2">
    <source>
        <dbReference type="EMBL" id="AKU98074.1"/>
    </source>
</evidence>
<keyword evidence="3" id="KW-1185">Reference proteome</keyword>
<dbReference type="RefSeq" id="WP_146649109.1">
    <property type="nucleotide sequence ID" value="NZ_CP012333.1"/>
</dbReference>
<evidence type="ECO:0000256" key="1">
    <source>
        <dbReference type="SAM" id="MobiDB-lite"/>
    </source>
</evidence>
<dbReference type="KEGG" id="llu:AKJ09_04738"/>
<dbReference type="Proteomes" id="UP000064967">
    <property type="component" value="Chromosome"/>
</dbReference>